<dbReference type="AlphaFoldDB" id="A0A7C4V818"/>
<sequence>MDHEQHLLLTLSWAVGLGLGAQLLAHRLRLPAIVLLLLVGVLAGPGVLGWVEPALLGAGLGVLVKLAVAVILFEGALSLRLEDLQSAATEVRGLITTGVVVTWALATLAVRALAGFDWALAILFGALMTVTGPTVVQPLLRRVQVPRRLKAILEGEAILIDPVGAVLAVAAMDVVLGLSGAHPLTWYGALWAYFGRLLTGAVVGVLGGWLLSRGFRRHDWVPLELRNLVALAGVWVVFAIAEGLVPEAGLMAAVAMGLVFQRSEVPEERRLRHFKEQLTVLGISVLFVLLAAELPLEVVRAVGWPAVWTALALALVVRPVAVALATWRSSLDWRGRFFVAWVGPRGIIAASVASLFALALEGAGIGGGRELLAVVFVTIFVTVTLAGLTAPLVAHLLGLTRQVGKLALIVGAGPLARKVAALLQEHGRQVVLVDRNQSLVWAARRAGLEAVLGNALEEDTLASLGADDAETLLAATTNPEVNV</sequence>
<proteinExistence type="predicted"/>
<evidence type="ECO:0000256" key="3">
    <source>
        <dbReference type="ARBA" id="ARBA00022449"/>
    </source>
</evidence>
<accession>A0A7C4V818</accession>
<evidence type="ECO:0000256" key="7">
    <source>
        <dbReference type="ARBA" id="ARBA00023065"/>
    </source>
</evidence>
<comment type="subcellular location">
    <subcellularLocation>
        <location evidence="1">Cell membrane</location>
        <topology evidence="1">Multi-pass membrane protein</topology>
    </subcellularLocation>
</comment>
<dbReference type="Gene3D" id="3.40.50.720">
    <property type="entry name" value="NAD(P)-binding Rossmann-like Domain"/>
    <property type="match status" value="1"/>
</dbReference>
<organism evidence="11">
    <name type="scientific">Oceanithermus profundus</name>
    <dbReference type="NCBI Taxonomy" id="187137"/>
    <lineage>
        <taxon>Bacteria</taxon>
        <taxon>Thermotogati</taxon>
        <taxon>Deinococcota</taxon>
        <taxon>Deinococci</taxon>
        <taxon>Thermales</taxon>
        <taxon>Thermaceae</taxon>
        <taxon>Oceanithermus</taxon>
    </lineage>
</organism>
<feature type="non-terminal residue" evidence="11">
    <location>
        <position position="483"/>
    </location>
</feature>
<feature type="transmembrane region" description="Helical" evidence="9">
    <location>
        <begin position="337"/>
        <end position="359"/>
    </location>
</feature>
<dbReference type="InterPro" id="IPR006153">
    <property type="entry name" value="Cation/H_exchanger_TM"/>
</dbReference>
<dbReference type="GO" id="GO:0006813">
    <property type="term" value="P:potassium ion transport"/>
    <property type="evidence" value="ECO:0007669"/>
    <property type="project" value="InterPro"/>
</dbReference>
<keyword evidence="4" id="KW-1003">Cell membrane</keyword>
<feature type="transmembrane region" description="Helical" evidence="9">
    <location>
        <begin position="118"/>
        <end position="136"/>
    </location>
</feature>
<evidence type="ECO:0000256" key="5">
    <source>
        <dbReference type="ARBA" id="ARBA00022692"/>
    </source>
</evidence>
<feature type="transmembrane region" description="Helical" evidence="9">
    <location>
        <begin position="57"/>
        <end position="79"/>
    </location>
</feature>
<feature type="transmembrane region" description="Helical" evidence="9">
    <location>
        <begin position="371"/>
        <end position="397"/>
    </location>
</feature>
<keyword evidence="6 9" id="KW-1133">Transmembrane helix</keyword>
<dbReference type="InterPro" id="IPR038770">
    <property type="entry name" value="Na+/solute_symporter_sf"/>
</dbReference>
<feature type="transmembrane region" description="Helical" evidence="9">
    <location>
        <begin position="157"/>
        <end position="178"/>
    </location>
</feature>
<keyword evidence="5 9" id="KW-0812">Transmembrane</keyword>
<feature type="transmembrane region" description="Helical" evidence="9">
    <location>
        <begin position="6"/>
        <end position="25"/>
    </location>
</feature>
<dbReference type="PROSITE" id="PS51201">
    <property type="entry name" value="RCK_N"/>
    <property type="match status" value="1"/>
</dbReference>
<dbReference type="Gene3D" id="1.20.1530.20">
    <property type="match status" value="1"/>
</dbReference>
<dbReference type="PANTHER" id="PTHR32507">
    <property type="entry name" value="NA(+)/H(+) ANTIPORTER 1"/>
    <property type="match status" value="1"/>
</dbReference>
<dbReference type="EMBL" id="DRPZ01000288">
    <property type="protein sequence ID" value="HGY10651.1"/>
    <property type="molecule type" value="Genomic_DNA"/>
</dbReference>
<evidence type="ECO:0000256" key="8">
    <source>
        <dbReference type="ARBA" id="ARBA00023136"/>
    </source>
</evidence>
<keyword evidence="2" id="KW-0813">Transport</keyword>
<feature type="transmembrane region" description="Helical" evidence="9">
    <location>
        <begin position="190"/>
        <end position="211"/>
    </location>
</feature>
<dbReference type="Proteomes" id="UP000885759">
    <property type="component" value="Unassembled WGS sequence"/>
</dbReference>
<reference evidence="11" key="1">
    <citation type="journal article" date="2020" name="mSystems">
        <title>Genome- and Community-Level Interaction Insights into Carbon Utilization and Element Cycling Functions of Hydrothermarchaeota in Hydrothermal Sediment.</title>
        <authorList>
            <person name="Zhou Z."/>
            <person name="Liu Y."/>
            <person name="Xu W."/>
            <person name="Pan J."/>
            <person name="Luo Z.H."/>
            <person name="Li M."/>
        </authorList>
    </citation>
    <scope>NUCLEOTIDE SEQUENCE [LARGE SCALE GENOMIC DNA]</scope>
    <source>
        <strain evidence="11">HyVt-570</strain>
    </source>
</reference>
<dbReference type="Pfam" id="PF02254">
    <property type="entry name" value="TrkA_N"/>
    <property type="match status" value="1"/>
</dbReference>
<evidence type="ECO:0000256" key="9">
    <source>
        <dbReference type="SAM" id="Phobius"/>
    </source>
</evidence>
<dbReference type="InterPro" id="IPR036291">
    <property type="entry name" value="NAD(P)-bd_dom_sf"/>
</dbReference>
<dbReference type="GO" id="GO:0015297">
    <property type="term" value="F:antiporter activity"/>
    <property type="evidence" value="ECO:0007669"/>
    <property type="project" value="UniProtKB-KW"/>
</dbReference>
<evidence type="ECO:0000256" key="1">
    <source>
        <dbReference type="ARBA" id="ARBA00004651"/>
    </source>
</evidence>
<dbReference type="GO" id="GO:0005886">
    <property type="term" value="C:plasma membrane"/>
    <property type="evidence" value="ECO:0007669"/>
    <property type="project" value="UniProtKB-SubCell"/>
</dbReference>
<dbReference type="Pfam" id="PF00999">
    <property type="entry name" value="Na_H_Exchanger"/>
    <property type="match status" value="1"/>
</dbReference>
<feature type="transmembrane region" description="Helical" evidence="9">
    <location>
        <begin position="302"/>
        <end position="325"/>
    </location>
</feature>
<feature type="transmembrane region" description="Helical" evidence="9">
    <location>
        <begin position="277"/>
        <end position="296"/>
    </location>
</feature>
<evidence type="ECO:0000256" key="2">
    <source>
        <dbReference type="ARBA" id="ARBA00022448"/>
    </source>
</evidence>
<evidence type="ECO:0000256" key="4">
    <source>
        <dbReference type="ARBA" id="ARBA00022475"/>
    </source>
</evidence>
<comment type="caution">
    <text evidence="11">The sequence shown here is derived from an EMBL/GenBank/DDBJ whole genome shotgun (WGS) entry which is preliminary data.</text>
</comment>
<feature type="transmembrane region" description="Helical" evidence="9">
    <location>
        <begin position="32"/>
        <end position="51"/>
    </location>
</feature>
<dbReference type="GO" id="GO:1902600">
    <property type="term" value="P:proton transmembrane transport"/>
    <property type="evidence" value="ECO:0007669"/>
    <property type="project" value="InterPro"/>
</dbReference>
<keyword evidence="8 9" id="KW-0472">Membrane</keyword>
<keyword evidence="7" id="KW-0406">Ion transport</keyword>
<keyword evidence="3" id="KW-0050">Antiport</keyword>
<protein>
    <submittedName>
        <fullName evidence="11">Sodium:proton exchanger</fullName>
    </submittedName>
</protein>
<evidence type="ECO:0000259" key="10">
    <source>
        <dbReference type="PROSITE" id="PS51201"/>
    </source>
</evidence>
<dbReference type="SUPFAM" id="SSF51735">
    <property type="entry name" value="NAD(P)-binding Rossmann-fold domains"/>
    <property type="match status" value="1"/>
</dbReference>
<evidence type="ECO:0000256" key="6">
    <source>
        <dbReference type="ARBA" id="ARBA00022989"/>
    </source>
</evidence>
<feature type="transmembrane region" description="Helical" evidence="9">
    <location>
        <begin position="91"/>
        <end position="112"/>
    </location>
</feature>
<evidence type="ECO:0000313" key="11">
    <source>
        <dbReference type="EMBL" id="HGY10651.1"/>
    </source>
</evidence>
<dbReference type="InterPro" id="IPR003148">
    <property type="entry name" value="RCK_N"/>
</dbReference>
<gene>
    <name evidence="11" type="ORF">ENK37_11485</name>
</gene>
<name>A0A7C4V818_9DEIN</name>
<dbReference type="PANTHER" id="PTHR32507:SF0">
    <property type="entry name" value="NA(+)_H(+) ANTIPORTER 2-RELATED"/>
    <property type="match status" value="1"/>
</dbReference>
<feature type="domain" description="RCK N-terminal" evidence="10">
    <location>
        <begin position="404"/>
        <end position="483"/>
    </location>
</feature>